<feature type="compositionally biased region" description="Basic and acidic residues" evidence="4">
    <location>
        <begin position="821"/>
        <end position="843"/>
    </location>
</feature>
<dbReference type="Pfam" id="PF05701">
    <property type="entry name" value="WEMBL"/>
    <property type="match status" value="1"/>
</dbReference>
<comment type="similarity">
    <text evidence="1">Belongs to the WEB family.</text>
</comment>
<feature type="compositionally biased region" description="Polar residues" evidence="4">
    <location>
        <begin position="18"/>
        <end position="32"/>
    </location>
</feature>
<feature type="compositionally biased region" description="Polar residues" evidence="4">
    <location>
        <begin position="849"/>
        <end position="858"/>
    </location>
</feature>
<feature type="compositionally biased region" description="Acidic residues" evidence="4">
    <location>
        <begin position="875"/>
        <end position="888"/>
    </location>
</feature>
<evidence type="ECO:0000256" key="3">
    <source>
        <dbReference type="SAM" id="Coils"/>
    </source>
</evidence>
<evidence type="ECO:0000313" key="5">
    <source>
        <dbReference type="EMBL" id="KAF3335998.1"/>
    </source>
</evidence>
<feature type="coiled-coil region" evidence="3">
    <location>
        <begin position="77"/>
        <end position="333"/>
    </location>
</feature>
<feature type="compositionally biased region" description="Polar residues" evidence="4">
    <location>
        <begin position="41"/>
        <end position="50"/>
    </location>
</feature>
<evidence type="ECO:0000256" key="1">
    <source>
        <dbReference type="ARBA" id="ARBA00005485"/>
    </source>
</evidence>
<dbReference type="GO" id="GO:0007131">
    <property type="term" value="P:reciprocal meiotic recombination"/>
    <property type="evidence" value="ECO:0007669"/>
    <property type="project" value="TreeGrafter"/>
</dbReference>
<dbReference type="OrthoDB" id="6350175at2759"/>
<organism evidence="5 6">
    <name type="scientific">Carex littledalei</name>
    <dbReference type="NCBI Taxonomy" id="544730"/>
    <lineage>
        <taxon>Eukaryota</taxon>
        <taxon>Viridiplantae</taxon>
        <taxon>Streptophyta</taxon>
        <taxon>Embryophyta</taxon>
        <taxon>Tracheophyta</taxon>
        <taxon>Spermatophyta</taxon>
        <taxon>Magnoliopsida</taxon>
        <taxon>Liliopsida</taxon>
        <taxon>Poales</taxon>
        <taxon>Cyperaceae</taxon>
        <taxon>Cyperoideae</taxon>
        <taxon>Cariceae</taxon>
        <taxon>Carex</taxon>
        <taxon>Carex subgen. Euthyceras</taxon>
    </lineage>
</organism>
<protein>
    <submittedName>
        <fullName evidence="5">WEB family protein</fullName>
    </submittedName>
</protein>
<feature type="region of interest" description="Disordered" evidence="4">
    <location>
        <begin position="1"/>
        <end position="77"/>
    </location>
</feature>
<gene>
    <name evidence="5" type="ORF">FCM35_KLT20505</name>
</gene>
<dbReference type="EMBL" id="SWLB01000008">
    <property type="protein sequence ID" value="KAF3335998.1"/>
    <property type="molecule type" value="Genomic_DNA"/>
</dbReference>
<dbReference type="PANTHER" id="PTHR23160">
    <property type="entry name" value="SYNAPTONEMAL COMPLEX PROTEIN-RELATED"/>
    <property type="match status" value="1"/>
</dbReference>
<reference evidence="5" key="1">
    <citation type="submission" date="2020-01" db="EMBL/GenBank/DDBJ databases">
        <title>Genome sequence of Kobresia littledalei, the first chromosome-level genome in the family Cyperaceae.</title>
        <authorList>
            <person name="Qu G."/>
        </authorList>
    </citation>
    <scope>NUCLEOTIDE SEQUENCE</scope>
    <source>
        <strain evidence="5">C.B.Clarke</strain>
        <tissue evidence="5">Leaf</tissue>
    </source>
</reference>
<feature type="region of interest" description="Disordered" evidence="4">
    <location>
        <begin position="810"/>
        <end position="907"/>
    </location>
</feature>
<dbReference type="AlphaFoldDB" id="A0A833VUR6"/>
<dbReference type="PANTHER" id="PTHR23160:SF20">
    <property type="entry name" value="OS02G0439200 PROTEIN"/>
    <property type="match status" value="1"/>
</dbReference>
<keyword evidence="6" id="KW-1185">Reference proteome</keyword>
<evidence type="ECO:0000256" key="4">
    <source>
        <dbReference type="SAM" id="MobiDB-lite"/>
    </source>
</evidence>
<evidence type="ECO:0000256" key="2">
    <source>
        <dbReference type="ARBA" id="ARBA00023054"/>
    </source>
</evidence>
<dbReference type="Proteomes" id="UP000623129">
    <property type="component" value="Unassembled WGS sequence"/>
</dbReference>
<accession>A0A833VUR6</accession>
<feature type="compositionally biased region" description="Basic and acidic residues" evidence="4">
    <location>
        <begin position="860"/>
        <end position="874"/>
    </location>
</feature>
<dbReference type="InterPro" id="IPR008545">
    <property type="entry name" value="Web"/>
</dbReference>
<comment type="caution">
    <text evidence="5">The sequence shown here is derived from an EMBL/GenBank/DDBJ whole genome shotgun (WGS) entry which is preliminary data.</text>
</comment>
<evidence type="ECO:0000313" key="6">
    <source>
        <dbReference type="Proteomes" id="UP000623129"/>
    </source>
</evidence>
<name>A0A833VUR6_9POAL</name>
<keyword evidence="2 3" id="KW-0175">Coiled coil</keyword>
<sequence>MHKIQATSKVAKLIRGGSTKSSNRDPSPSLHTNGIIGEKGMSTSMDSKISTGERRSIRITPRLSNPASEKSSRPLKLSELQEQVTVAQENLKKAREKLEGIEKEKAGVIEDLKDARRMIEETNEKFEEALSAKRRAEEAWEIEKFRAVELEQSSIDSMQKKEDEWRKKLEITQKQHSQDIAALVLTNKELEKAKSELAKAIDAKCAALNRAEEISKTVEENEKKMETLNEEINRLKGLLATELENKTKEASEIITQLEAEAVEMKAGLEKAKKTEEKLLHMEELVEGLKIDLAYSKRAEVESTQLVEELKRRAEELENRVEELDDCNTMKERSIVSMTKELEENSSILNVKESEICNLKEKVQLLEPELAKYKEDAEKSGFRVDVTQKEVDHLRAKVESLELKIEDLDAAKREAMNKERMASLKISSLLEERNKILKEKEMMKDELDNSKKAMGDLASALREVSSEAREAKERVLIKQAEIESFNSQISEITTFSSNAQQKYESEIEEANKEIARLRKTVDKLEMEAKSSKEEWHFKEIGFKNSTNKSDEQINSIRSEMDKVLQSLKGAEHELQVSREDQAFLHNKLRQVEAMLKESNSTAEKAMTEGLQLNEALSEKEVKLSCAYQEINELRVRETFTMAKIEELTALLGQANARKMEEDDAVRGAENSKIMLIKMEMDKAMESRRVAERDIQVAKDDKSQLENKLRQVESKITEANLTAEEAKIDSLRLKEMLSEKENELKSLARENDNLRQKEVAAQAKIDELSALLAEFTAKKAEETNVRSSEKQPHMLLKLMCSPLEKVREDQAENRLEAPQPIKITRDIHDENKNRQNVNEKAKVVDELESVEGNNNGTSLENHLAKERDHHDATDHETSDDEIDSNPEEIYEQTNGLLANGPDNIHHHKKKKALLRKFGNLLKKKVTASR</sequence>
<feature type="coiled-coil region" evidence="3">
    <location>
        <begin position="679"/>
        <end position="769"/>
    </location>
</feature>
<proteinExistence type="inferred from homology"/>
<feature type="coiled-coil region" evidence="3">
    <location>
        <begin position="383"/>
        <end position="607"/>
    </location>
</feature>